<proteinExistence type="predicted"/>
<reference evidence="2 3" key="1">
    <citation type="submission" date="2019-12" db="EMBL/GenBank/DDBJ databases">
        <title>Whole genome shotgun sequence of Streptomyces caniferus NBRC 15389.</title>
        <authorList>
            <person name="Ichikawa N."/>
            <person name="Kimura A."/>
            <person name="Kitahashi Y."/>
            <person name="Komaki H."/>
            <person name="Tamura T."/>
        </authorList>
    </citation>
    <scope>NUCLEOTIDE SEQUENCE [LARGE SCALE GENOMIC DNA]</scope>
    <source>
        <strain evidence="2 3">NBRC 15389</strain>
    </source>
</reference>
<dbReference type="SUPFAM" id="SSF46785">
    <property type="entry name" value="Winged helix' DNA-binding domain"/>
    <property type="match status" value="1"/>
</dbReference>
<organism evidence="2 3">
    <name type="scientific">Streptomyces caniferus</name>
    <dbReference type="NCBI Taxonomy" id="285557"/>
    <lineage>
        <taxon>Bacteria</taxon>
        <taxon>Bacillati</taxon>
        <taxon>Actinomycetota</taxon>
        <taxon>Actinomycetes</taxon>
        <taxon>Kitasatosporales</taxon>
        <taxon>Streptomycetaceae</taxon>
        <taxon>Streptomyces</taxon>
    </lineage>
</organism>
<dbReference type="Proteomes" id="UP000435837">
    <property type="component" value="Unassembled WGS sequence"/>
</dbReference>
<dbReference type="Gene3D" id="1.10.10.10">
    <property type="entry name" value="Winged helix-like DNA-binding domain superfamily/Winged helix DNA-binding domain"/>
    <property type="match status" value="1"/>
</dbReference>
<gene>
    <name evidence="2" type="ORF">Scani_34250</name>
</gene>
<dbReference type="OrthoDB" id="7058011at2"/>
<comment type="caution">
    <text evidence="2">The sequence shown here is derived from an EMBL/GenBank/DDBJ whole genome shotgun (WGS) entry which is preliminary data.</text>
</comment>
<dbReference type="AlphaFoldDB" id="A0A640S7Y8"/>
<dbReference type="InterPro" id="IPR036390">
    <property type="entry name" value="WH_DNA-bd_sf"/>
</dbReference>
<dbReference type="InterPro" id="IPR018306">
    <property type="entry name" value="Phage_T5_Orf172_DNA-bd"/>
</dbReference>
<evidence type="ECO:0000313" key="2">
    <source>
        <dbReference type="EMBL" id="GFE07157.1"/>
    </source>
</evidence>
<dbReference type="InterPro" id="IPR036388">
    <property type="entry name" value="WH-like_DNA-bd_sf"/>
</dbReference>
<dbReference type="EMBL" id="BLIN01000004">
    <property type="protein sequence ID" value="GFE07157.1"/>
    <property type="molecule type" value="Genomic_DNA"/>
</dbReference>
<dbReference type="Pfam" id="PF13455">
    <property type="entry name" value="MUG113"/>
    <property type="match status" value="1"/>
</dbReference>
<feature type="domain" description="Bacteriophage T5 Orf172 DNA-binding" evidence="1">
    <location>
        <begin position="20"/>
        <end position="93"/>
    </location>
</feature>
<dbReference type="SMART" id="SM00974">
    <property type="entry name" value="T5orf172"/>
    <property type="match status" value="1"/>
</dbReference>
<evidence type="ECO:0000259" key="1">
    <source>
        <dbReference type="SMART" id="SM00974"/>
    </source>
</evidence>
<evidence type="ECO:0000313" key="3">
    <source>
        <dbReference type="Proteomes" id="UP000435837"/>
    </source>
</evidence>
<dbReference type="RefSeq" id="WP_159476276.1">
    <property type="nucleotide sequence ID" value="NZ_BAAATH010000025.1"/>
</dbReference>
<accession>A0A640S7Y8</accession>
<protein>
    <recommendedName>
        <fullName evidence="1">Bacteriophage T5 Orf172 DNA-binding domain-containing protein</fullName>
    </recommendedName>
</protein>
<name>A0A640S7Y8_9ACTN</name>
<sequence>MKYRKSGRRSVDGLVYVVGSVADRRVKIGTSANPHGRLAELQSGNPNPLQILATVDGGHLLEGLLHDLLARFRSSGEWFDFGEANPVRMIEDAVVHLRAQDLFPDVEALEEIRNSPPPATVKERVLEALASHEKGLTLDQLARELGIVAGHLSPKLTEFKRSGHITHSNRHWRLAKKSKEE</sequence>